<evidence type="ECO:0000313" key="1">
    <source>
        <dbReference type="EMBL" id="CAE7199737.1"/>
    </source>
</evidence>
<accession>A0A8H3E535</accession>
<dbReference type="EMBL" id="CAJNJQ010003495">
    <property type="protein sequence ID" value="CAE7199737.1"/>
    <property type="molecule type" value="Genomic_DNA"/>
</dbReference>
<dbReference type="Proteomes" id="UP000663827">
    <property type="component" value="Unassembled WGS sequence"/>
</dbReference>
<protein>
    <submittedName>
        <fullName evidence="1">Uncharacterized protein</fullName>
    </submittedName>
</protein>
<proteinExistence type="predicted"/>
<sequence length="108" mass="11813">MASPSLSVDASLGTPTTGVNVRCADIPADHPTAPNKFIPYETMRQLLLKNPDSAPLLFITEVCYCTNFLRLPYELVHEGDSMQWKETGYPNIEGSSIVAHFAATSPDE</sequence>
<reference evidence="1" key="1">
    <citation type="submission" date="2021-01" db="EMBL/GenBank/DDBJ databases">
        <authorList>
            <person name="Kaushik A."/>
        </authorList>
    </citation>
    <scope>NUCLEOTIDE SEQUENCE</scope>
    <source>
        <strain evidence="1">AG5</strain>
    </source>
</reference>
<gene>
    <name evidence="1" type="ORF">RDB_LOCUS137392</name>
</gene>
<comment type="caution">
    <text evidence="1">The sequence shown here is derived from an EMBL/GenBank/DDBJ whole genome shotgun (WGS) entry which is preliminary data.</text>
</comment>
<feature type="non-terminal residue" evidence="1">
    <location>
        <position position="1"/>
    </location>
</feature>
<evidence type="ECO:0000313" key="2">
    <source>
        <dbReference type="Proteomes" id="UP000663827"/>
    </source>
</evidence>
<name>A0A8H3E535_9AGAM</name>
<dbReference type="AlphaFoldDB" id="A0A8H3E535"/>
<organism evidence="1 2">
    <name type="scientific">Rhizoctonia solani</name>
    <dbReference type="NCBI Taxonomy" id="456999"/>
    <lineage>
        <taxon>Eukaryota</taxon>
        <taxon>Fungi</taxon>
        <taxon>Dikarya</taxon>
        <taxon>Basidiomycota</taxon>
        <taxon>Agaricomycotina</taxon>
        <taxon>Agaricomycetes</taxon>
        <taxon>Cantharellales</taxon>
        <taxon>Ceratobasidiaceae</taxon>
        <taxon>Rhizoctonia</taxon>
    </lineage>
</organism>